<dbReference type="EMBL" id="JACIDB010000017">
    <property type="protein sequence ID" value="MBB3877423.1"/>
    <property type="molecule type" value="Genomic_DNA"/>
</dbReference>
<dbReference type="AlphaFoldDB" id="A0AAW3TUN3"/>
<evidence type="ECO:0000313" key="2">
    <source>
        <dbReference type="EMBL" id="MBB3877423.1"/>
    </source>
</evidence>
<name>A0AAW3TUN3_9SPHN</name>
<organism evidence="2 3">
    <name type="scientific">Sphingomonas aquatilis</name>
    <dbReference type="NCBI Taxonomy" id="93063"/>
    <lineage>
        <taxon>Bacteria</taxon>
        <taxon>Pseudomonadati</taxon>
        <taxon>Pseudomonadota</taxon>
        <taxon>Alphaproteobacteria</taxon>
        <taxon>Sphingomonadales</taxon>
        <taxon>Sphingomonadaceae</taxon>
        <taxon>Sphingomonas</taxon>
    </lineage>
</organism>
<dbReference type="Gene3D" id="1.20.1270.180">
    <property type="match status" value="1"/>
</dbReference>
<keyword evidence="3" id="KW-1185">Reference proteome</keyword>
<dbReference type="Proteomes" id="UP000528945">
    <property type="component" value="Unassembled WGS sequence"/>
</dbReference>
<evidence type="ECO:0000313" key="3">
    <source>
        <dbReference type="Proteomes" id="UP000528945"/>
    </source>
</evidence>
<dbReference type="InterPro" id="IPR009739">
    <property type="entry name" value="LprI-like_N"/>
</dbReference>
<accession>A0AAW3TUN3</accession>
<feature type="domain" description="Lysozyme inhibitor LprI-like N-terminal" evidence="1">
    <location>
        <begin position="15"/>
        <end position="116"/>
    </location>
</feature>
<protein>
    <submittedName>
        <fullName evidence="2">Uncharacterized protein YecT (DUF1311 family)</fullName>
    </submittedName>
</protein>
<gene>
    <name evidence="2" type="ORF">GGR47_003691</name>
</gene>
<proteinExistence type="predicted"/>
<sequence>MIVLMLAAASLPCGKAPSNLDAKVCYGQLAEQTDRQMAAQWKITLKKLRAEDVDNRRERLNKPSMADGLLDSQRAWLQYRKAQCNMISDQAAGGTGYSELGARCEIAFNLQRTAELKRRADGFLKPSFE</sequence>
<evidence type="ECO:0000259" key="1">
    <source>
        <dbReference type="Pfam" id="PF07007"/>
    </source>
</evidence>
<dbReference type="Pfam" id="PF07007">
    <property type="entry name" value="LprI"/>
    <property type="match status" value="1"/>
</dbReference>
<comment type="caution">
    <text evidence="2">The sequence shown here is derived from an EMBL/GenBank/DDBJ whole genome shotgun (WGS) entry which is preliminary data.</text>
</comment>
<dbReference type="RefSeq" id="WP_147037252.1">
    <property type="nucleotide sequence ID" value="NZ_JACIDB010000017.1"/>
</dbReference>
<reference evidence="2 3" key="1">
    <citation type="submission" date="2020-08" db="EMBL/GenBank/DDBJ databases">
        <title>Genomic Encyclopedia of Type Strains, Phase IV (KMG-IV): sequencing the most valuable type-strain genomes for metagenomic binning, comparative biology and taxonomic classification.</title>
        <authorList>
            <person name="Goeker M."/>
        </authorList>
    </citation>
    <scope>NUCLEOTIDE SEQUENCE [LARGE SCALE GENOMIC DNA]</scope>
    <source>
        <strain evidence="2 3">DSM 15581</strain>
    </source>
</reference>